<sequence>MLENGHYWRNRERREHVAVIEGEVSPTLVLKNGTYFNGYTKEWLNKNIWILNDRIVYVGDKLPEQYNEETEIVDCTGQFLVPGYIEPHAHPSQLYNPENLANHVAKFGTTTLINDNLTWLFLLERKKAFSLIENFNQLPISMFWWARMDSQSALQNEDEFLDSEDILSWISNPSVIQSGELTSWPKLLAGDDRLLYWMQESKRLGKPVEGHLPGASESTLTKMKLFGVSADHESITGEEVLRRLRLGYQVGLRHSSIRPDLPLLLEEILAEGITSFENFTMTTDGATPAFYEHGMMNLCIEIAIEKGVPLSEAYQMATYNVARHFNLEEQIGSITPGRIAHINILKAKDNPHPVGVLAKGKWILREEKEWEREPVIDWEKSGINELEFDWDLTDSDLQFSIPIGLDMMSNVIIRPYAIETDVTLDVLPGNRSDAFLILMDREGKWRVNTTLRGFTDRLGALVSSYSTTGDIVFIGKSKYDMKIAWKRMKELGGGIVLAHEGKIVFELPLRLGGMMFRGDMTALISKEKQLKKLLKEYGYKYDDPVYSILFLAATHLPYIRITQQGIIDVKKRELLVPAIMR</sequence>
<dbReference type="InterPro" id="IPR011059">
    <property type="entry name" value="Metal-dep_hydrolase_composite"/>
</dbReference>
<keyword evidence="8" id="KW-1185">Reference proteome</keyword>
<feature type="domain" description="Amidohydrolase-related" evidence="5">
    <location>
        <begin position="79"/>
        <end position="362"/>
    </location>
</feature>
<evidence type="ECO:0000256" key="3">
    <source>
        <dbReference type="ARBA" id="ARBA00022801"/>
    </source>
</evidence>
<evidence type="ECO:0000313" key="7">
    <source>
        <dbReference type="EMBL" id="MBP2257688.1"/>
    </source>
</evidence>
<organism evidence="7 8">
    <name type="scientific">Virgibacillus alimentarius</name>
    <dbReference type="NCBI Taxonomy" id="698769"/>
    <lineage>
        <taxon>Bacteria</taxon>
        <taxon>Bacillati</taxon>
        <taxon>Bacillota</taxon>
        <taxon>Bacilli</taxon>
        <taxon>Bacillales</taxon>
        <taxon>Bacillaceae</taxon>
        <taxon>Virgibacillus</taxon>
    </lineage>
</organism>
<evidence type="ECO:0000259" key="5">
    <source>
        <dbReference type="Pfam" id="PF01979"/>
    </source>
</evidence>
<dbReference type="Pfam" id="PF01979">
    <property type="entry name" value="Amidohydro_1"/>
    <property type="match status" value="1"/>
</dbReference>
<dbReference type="Pfam" id="PF13382">
    <property type="entry name" value="Adenine_deam_C"/>
    <property type="match status" value="1"/>
</dbReference>
<accession>A0ABS4S869</accession>
<protein>
    <recommendedName>
        <fullName evidence="2">adenine deaminase</fullName>
        <ecNumber evidence="2">3.5.4.2</ecNumber>
    </recommendedName>
</protein>
<dbReference type="RefSeq" id="WP_029265999.1">
    <property type="nucleotide sequence ID" value="NZ_JAGIKX010000012.1"/>
</dbReference>
<reference evidence="7 8" key="1">
    <citation type="submission" date="2021-03" db="EMBL/GenBank/DDBJ databases">
        <title>Genomic Encyclopedia of Type Strains, Phase IV (KMG-IV): sequencing the most valuable type-strain genomes for metagenomic binning, comparative biology and taxonomic classification.</title>
        <authorList>
            <person name="Goeker M."/>
        </authorList>
    </citation>
    <scope>NUCLEOTIDE SEQUENCE [LARGE SCALE GENOMIC DNA]</scope>
    <source>
        <strain evidence="7 8">DSM 25790</strain>
    </source>
</reference>
<dbReference type="GO" id="GO:0000034">
    <property type="term" value="F:adenine deaminase activity"/>
    <property type="evidence" value="ECO:0007669"/>
    <property type="project" value="UniProtKB-EC"/>
</dbReference>
<dbReference type="InterPro" id="IPR032466">
    <property type="entry name" value="Metal_Hydrolase"/>
</dbReference>
<dbReference type="EMBL" id="JAGIKX010000012">
    <property type="protein sequence ID" value="MBP2257688.1"/>
    <property type="molecule type" value="Genomic_DNA"/>
</dbReference>
<gene>
    <name evidence="7" type="ORF">J2Z81_001642</name>
</gene>
<evidence type="ECO:0000256" key="1">
    <source>
        <dbReference type="ARBA" id="ARBA00006773"/>
    </source>
</evidence>
<comment type="catalytic activity">
    <reaction evidence="4">
        <text>adenine + H2O + H(+) = hypoxanthine + NH4(+)</text>
        <dbReference type="Rhea" id="RHEA:23688"/>
        <dbReference type="ChEBI" id="CHEBI:15377"/>
        <dbReference type="ChEBI" id="CHEBI:15378"/>
        <dbReference type="ChEBI" id="CHEBI:16708"/>
        <dbReference type="ChEBI" id="CHEBI:17368"/>
        <dbReference type="ChEBI" id="CHEBI:28938"/>
        <dbReference type="EC" id="3.5.4.2"/>
    </reaction>
</comment>
<evidence type="ECO:0000313" key="8">
    <source>
        <dbReference type="Proteomes" id="UP001519294"/>
    </source>
</evidence>
<dbReference type="Gene3D" id="2.30.40.10">
    <property type="entry name" value="Urease, subunit C, domain 1"/>
    <property type="match status" value="1"/>
</dbReference>
<keyword evidence="3 7" id="KW-0378">Hydrolase</keyword>
<feature type="domain" description="Adenine deaminase C-terminal" evidence="6">
    <location>
        <begin position="434"/>
        <end position="572"/>
    </location>
</feature>
<dbReference type="SUPFAM" id="SSF51556">
    <property type="entry name" value="Metallo-dependent hydrolases"/>
    <property type="match status" value="1"/>
</dbReference>
<evidence type="ECO:0000256" key="4">
    <source>
        <dbReference type="ARBA" id="ARBA00047720"/>
    </source>
</evidence>
<dbReference type="InterPro" id="IPR006680">
    <property type="entry name" value="Amidohydro-rel"/>
</dbReference>
<name>A0ABS4S869_9BACI</name>
<dbReference type="Gene3D" id="3.20.20.140">
    <property type="entry name" value="Metal-dependent hydrolases"/>
    <property type="match status" value="1"/>
</dbReference>
<proteinExistence type="inferred from homology"/>
<evidence type="ECO:0000256" key="2">
    <source>
        <dbReference type="ARBA" id="ARBA00012782"/>
    </source>
</evidence>
<evidence type="ECO:0000259" key="6">
    <source>
        <dbReference type="Pfam" id="PF13382"/>
    </source>
</evidence>
<comment type="similarity">
    <text evidence="1">Belongs to the metallo-dependent hydrolases superfamily. Adenine deaminase family.</text>
</comment>
<dbReference type="Proteomes" id="UP001519294">
    <property type="component" value="Unassembled WGS sequence"/>
</dbReference>
<dbReference type="PANTHER" id="PTHR11113">
    <property type="entry name" value="N-ACETYLGLUCOSAMINE-6-PHOSPHATE DEACETYLASE"/>
    <property type="match status" value="1"/>
</dbReference>
<dbReference type="EC" id="3.5.4.2" evidence="2"/>
<dbReference type="InterPro" id="IPR026912">
    <property type="entry name" value="Adenine_deam_C"/>
</dbReference>
<comment type="caution">
    <text evidence="7">The sequence shown here is derived from an EMBL/GenBank/DDBJ whole genome shotgun (WGS) entry which is preliminary data.</text>
</comment>
<dbReference type="PANTHER" id="PTHR11113:SF6">
    <property type="entry name" value="ADENINE DEAMINASE YERA-RELATED"/>
    <property type="match status" value="1"/>
</dbReference>
<dbReference type="SUPFAM" id="SSF51338">
    <property type="entry name" value="Composite domain of metallo-dependent hydrolases"/>
    <property type="match status" value="1"/>
</dbReference>